<sequence length="532" mass="61137">MDKLPPEILLHILEFTVVALYGCKNNLLRMRATCKLFDEVLKPFALRTLQLDFTRLDRIERRLKPPDYDALRRIGPLCQALYLDMMVVRDDSEVGFLGSMFAQIPAMDSFVSRLRNTYCMNEYSFTEIDYRRQLGLLLEHAPNVTAVKLNLPFQLVSTGPYSATTMLLGNTFEALAQRPEESETLKTLVLENLTDRSIASLWRNPQDVKNIIGAFKDLQHLFLSVRRNDEERDRTINFRNRLWEMIGKAEKLESLCLADLDVNERHYWDIKTSSQRDSTLEDWQFKSIPTIHKPPKSVLPNLTHLELWQVEVMGCGLLSVLKCFGGTLRELFLDGVYLKTVYNAEAPQDINNTLWIGLPNVRPPPNHKWIATYLRQINAQLRVCRVANLGYDQYVMSENPLNSAEYDTVDPTGMGRSIEQRFVEVATGFKQPPTAEGSPIVFFPEEESQEPWALADRERPDGGFRMEDWNVKHYMATRYSPTSAWQRSIDGLFPNCNQYTLNALNSFADSACTGMTLLKQLRDHETESSISV</sequence>
<dbReference type="InterPro" id="IPR032675">
    <property type="entry name" value="LRR_dom_sf"/>
</dbReference>
<dbReference type="SUPFAM" id="SSF52047">
    <property type="entry name" value="RNI-like"/>
    <property type="match status" value="1"/>
</dbReference>
<proteinExistence type="predicted"/>
<accession>A0AAX6MXZ8</accession>
<dbReference type="EMBL" id="JBANMG010000001">
    <property type="protein sequence ID" value="KAK6957485.1"/>
    <property type="molecule type" value="Genomic_DNA"/>
</dbReference>
<protein>
    <recommendedName>
        <fullName evidence="3">F-box domain-containing protein</fullName>
    </recommendedName>
</protein>
<evidence type="ECO:0008006" key="3">
    <source>
        <dbReference type="Google" id="ProtNLM"/>
    </source>
</evidence>
<keyword evidence="2" id="KW-1185">Reference proteome</keyword>
<organism evidence="1 2">
    <name type="scientific">Daldinia eschscholtzii</name>
    <dbReference type="NCBI Taxonomy" id="292717"/>
    <lineage>
        <taxon>Eukaryota</taxon>
        <taxon>Fungi</taxon>
        <taxon>Dikarya</taxon>
        <taxon>Ascomycota</taxon>
        <taxon>Pezizomycotina</taxon>
        <taxon>Sordariomycetes</taxon>
        <taxon>Xylariomycetidae</taxon>
        <taxon>Xylariales</taxon>
        <taxon>Hypoxylaceae</taxon>
        <taxon>Daldinia</taxon>
    </lineage>
</organism>
<dbReference type="Proteomes" id="UP001369815">
    <property type="component" value="Unassembled WGS sequence"/>
</dbReference>
<dbReference type="AlphaFoldDB" id="A0AAX6MXZ8"/>
<evidence type="ECO:0000313" key="1">
    <source>
        <dbReference type="EMBL" id="KAK6957485.1"/>
    </source>
</evidence>
<reference evidence="1 2" key="1">
    <citation type="journal article" date="2024" name="Front Chem Biol">
        <title>Unveiling the potential of Daldinia eschscholtzii MFLUCC 19-0629 through bioactivity and bioinformatics studies for enhanced sustainable agriculture production.</title>
        <authorList>
            <person name="Brooks S."/>
            <person name="Weaver J.A."/>
            <person name="Klomchit A."/>
            <person name="Alharthi S.A."/>
            <person name="Onlamun T."/>
            <person name="Nurani R."/>
            <person name="Vong T.K."/>
            <person name="Alberti F."/>
            <person name="Greco C."/>
        </authorList>
    </citation>
    <scope>NUCLEOTIDE SEQUENCE [LARGE SCALE GENOMIC DNA]</scope>
    <source>
        <strain evidence="1">MFLUCC 19-0629</strain>
    </source>
</reference>
<evidence type="ECO:0000313" key="2">
    <source>
        <dbReference type="Proteomes" id="UP001369815"/>
    </source>
</evidence>
<name>A0AAX6MXZ8_9PEZI</name>
<dbReference type="Gene3D" id="3.80.10.10">
    <property type="entry name" value="Ribonuclease Inhibitor"/>
    <property type="match status" value="1"/>
</dbReference>
<gene>
    <name evidence="1" type="ORF">Daesc_000271</name>
</gene>
<comment type="caution">
    <text evidence="1">The sequence shown here is derived from an EMBL/GenBank/DDBJ whole genome shotgun (WGS) entry which is preliminary data.</text>
</comment>